<feature type="signal peptide" evidence="3">
    <location>
        <begin position="1"/>
        <end position="22"/>
    </location>
</feature>
<dbReference type="SUPFAM" id="SSF48435">
    <property type="entry name" value="Bacterial muramidases"/>
    <property type="match status" value="1"/>
</dbReference>
<dbReference type="EMBL" id="BMXY01000004">
    <property type="protein sequence ID" value="GGZ70368.1"/>
    <property type="molecule type" value="Genomic_DNA"/>
</dbReference>
<dbReference type="Pfam" id="PF14718">
    <property type="entry name" value="SLT_L"/>
    <property type="match status" value="1"/>
</dbReference>
<dbReference type="InterPro" id="IPR012289">
    <property type="entry name" value="Lytic_TGlycosylase_superhlx_L"/>
</dbReference>
<keyword evidence="2 3" id="KW-0732">Signal</keyword>
<dbReference type="Gene3D" id="1.10.530.10">
    <property type="match status" value="1"/>
</dbReference>
<dbReference type="InterPro" id="IPR008939">
    <property type="entry name" value="Lytic_TGlycosylase_superhlx_U"/>
</dbReference>
<evidence type="ECO:0000259" key="4">
    <source>
        <dbReference type="Pfam" id="PF01464"/>
    </source>
</evidence>
<evidence type="ECO:0000256" key="1">
    <source>
        <dbReference type="ARBA" id="ARBA00007734"/>
    </source>
</evidence>
<sequence length="691" mass="76481">MRRFRPSLAPLLALLAALPACAQIPPPETPAAVTPPVAPAATTLPAPRVDPQLARVRAALSAAESGSFDAAAYADLASHPLYGWIEYAALRRELPSMDRARADGFLRRYGGQAAGEAFRTQWLAEAARRQDWAAVDAAWKPTIKDVALRCSALRAQDALGRITPEWTQQAQSIWREGAESLPSQCDPVFATLDARGGLPAALRWKRIDKAAEAWQPGVMRAAARGLPADEAALANDYAAFVEALNDRALQWPRTERSRRMASYGLARYAKSVPRDAATQLAKFGPALGFTDVERGRVLYQAALWTAASLEPESAQRLAAVPEAAYDDRLREWRAREAIARSDWPAALAAIRSMVGKQREDSRWQYFEARLAELTGDRANAQRLYRAAASKPEFHGFLAADRIGEPYTLCPWIPGDSASMRSAVEADPALRRSLMLYDIDRIGWATAEWNDALTRFDATRRITAVSLAQQHGWFDRAVFSLGKDDSEELRLYTLRFPIHHEATIRREAEKNRLDASWVAAEIRAESIFNPKARSSANAIGLMQVLPATGAGVASKIGVPWNGESSLYDADTNIVLGTAYLRQLLDGYGEGRPYYTLAGYNAGPAPLSRWKSQRPSMDPDFWIETITYKETRDYVARVLAFSVIYDWRLRGDALRVSDRMRGVFDGRRTPFTCPLATTPAAPQPMPAARKPRR</sequence>
<dbReference type="Pfam" id="PF01464">
    <property type="entry name" value="SLT"/>
    <property type="match status" value="1"/>
</dbReference>
<dbReference type="InterPro" id="IPR037061">
    <property type="entry name" value="Lytic_TGlycoase_superhlx_L_sf"/>
</dbReference>
<dbReference type="PANTHER" id="PTHR37423">
    <property type="entry name" value="SOLUBLE LYTIC MUREIN TRANSGLYCOSYLASE-RELATED"/>
    <property type="match status" value="1"/>
</dbReference>
<dbReference type="Gene3D" id="1.10.1240.20">
    <property type="entry name" value="Lytic transglycosylase, superhelical linker domain"/>
    <property type="match status" value="1"/>
</dbReference>
<dbReference type="Proteomes" id="UP000643403">
    <property type="component" value="Unassembled WGS sequence"/>
</dbReference>
<dbReference type="PANTHER" id="PTHR37423:SF5">
    <property type="entry name" value="SOLUBLE LYTIC MUREIN TRANSGLYCOSYLASE"/>
    <property type="match status" value="1"/>
</dbReference>
<comment type="similarity">
    <text evidence="1">Belongs to the transglycosylase Slt family.</text>
</comment>
<evidence type="ECO:0000259" key="5">
    <source>
        <dbReference type="Pfam" id="PF14718"/>
    </source>
</evidence>
<feature type="domain" description="Transglycosylase SLT" evidence="4">
    <location>
        <begin position="503"/>
        <end position="615"/>
    </location>
</feature>
<dbReference type="InterPro" id="IPR023346">
    <property type="entry name" value="Lysozyme-like_dom_sf"/>
</dbReference>
<dbReference type="SUPFAM" id="SSF53955">
    <property type="entry name" value="Lysozyme-like"/>
    <property type="match status" value="1"/>
</dbReference>
<feature type="chain" id="PRO_5046224071" evidence="3">
    <location>
        <begin position="23"/>
        <end position="691"/>
    </location>
</feature>
<comment type="caution">
    <text evidence="6">The sequence shown here is derived from an EMBL/GenBank/DDBJ whole genome shotgun (WGS) entry which is preliminary data.</text>
</comment>
<evidence type="ECO:0000256" key="2">
    <source>
        <dbReference type="ARBA" id="ARBA00022729"/>
    </source>
</evidence>
<reference evidence="7" key="1">
    <citation type="journal article" date="2019" name="Int. J. Syst. Evol. Microbiol.">
        <title>The Global Catalogue of Microorganisms (GCM) 10K type strain sequencing project: providing services to taxonomists for standard genome sequencing and annotation.</title>
        <authorList>
            <consortium name="The Broad Institute Genomics Platform"/>
            <consortium name="The Broad Institute Genome Sequencing Center for Infectious Disease"/>
            <person name="Wu L."/>
            <person name="Ma J."/>
        </authorList>
    </citation>
    <scope>NUCLEOTIDE SEQUENCE [LARGE SCALE GENOMIC DNA]</scope>
    <source>
        <strain evidence="7">KCTC 22558</strain>
    </source>
</reference>
<evidence type="ECO:0000313" key="7">
    <source>
        <dbReference type="Proteomes" id="UP000643403"/>
    </source>
</evidence>
<evidence type="ECO:0000313" key="6">
    <source>
        <dbReference type="EMBL" id="GGZ70368.1"/>
    </source>
</evidence>
<gene>
    <name evidence="6" type="primary">slt</name>
    <name evidence="6" type="ORF">GCM10008101_25770</name>
</gene>
<dbReference type="InterPro" id="IPR008258">
    <property type="entry name" value="Transglycosylase_SLT_dom_1"/>
</dbReference>
<protein>
    <submittedName>
        <fullName evidence="6">Murein transglycosylase</fullName>
    </submittedName>
</protein>
<feature type="domain" description="Lytic transglycosylase superhelical linker" evidence="5">
    <location>
        <begin position="423"/>
        <end position="480"/>
    </location>
</feature>
<name>A0ABQ3C993_9GAMM</name>
<dbReference type="RefSeq" id="WP_189450640.1">
    <property type="nucleotide sequence ID" value="NZ_BMXY01000004.1"/>
</dbReference>
<proteinExistence type="inferred from homology"/>
<dbReference type="Gene3D" id="1.25.20.10">
    <property type="entry name" value="Bacterial muramidases"/>
    <property type="match status" value="1"/>
</dbReference>
<evidence type="ECO:0000256" key="3">
    <source>
        <dbReference type="SAM" id="SignalP"/>
    </source>
</evidence>
<dbReference type="CDD" id="cd13401">
    <property type="entry name" value="Slt70-like"/>
    <property type="match status" value="1"/>
</dbReference>
<keyword evidence="7" id="KW-1185">Reference proteome</keyword>
<organism evidence="6 7">
    <name type="scientific">Cognatilysobacter xinjiangensis</name>
    <dbReference type="NCBI Taxonomy" id="546892"/>
    <lineage>
        <taxon>Bacteria</taxon>
        <taxon>Pseudomonadati</taxon>
        <taxon>Pseudomonadota</taxon>
        <taxon>Gammaproteobacteria</taxon>
        <taxon>Lysobacterales</taxon>
        <taxon>Lysobacteraceae</taxon>
        <taxon>Cognatilysobacter</taxon>
    </lineage>
</organism>
<accession>A0ABQ3C993</accession>